<dbReference type="InterPro" id="IPR016181">
    <property type="entry name" value="Acyl_CoA_acyltransferase"/>
</dbReference>
<name>A0A5M7BE37_SACHI</name>
<evidence type="ECO:0000313" key="1">
    <source>
        <dbReference type="EMBL" id="KAA5826537.1"/>
    </source>
</evidence>
<dbReference type="EMBL" id="VWPH01000018">
    <property type="protein sequence ID" value="KAA5826537.1"/>
    <property type="molecule type" value="Genomic_DNA"/>
</dbReference>
<protein>
    <recommendedName>
        <fullName evidence="3">GNAT family N-acetyltransferase</fullName>
    </recommendedName>
</protein>
<sequence>MLVGMVGDLELAAVPALLPAGPPGVEIRLDGLVVGELELRVCHACRVAVLDHVRIDRRCRRRGLATLALGLLRESWSDYRWSAGPFEPTTEALGFWHSLTGLRAEPDECEHLRA</sequence>
<dbReference type="RefSeq" id="WP_150070395.1">
    <property type="nucleotide sequence ID" value="NZ_JBEPDJ010000019.1"/>
</dbReference>
<dbReference type="AlphaFoldDB" id="A0A5M7BE37"/>
<dbReference type="Proteomes" id="UP000323946">
    <property type="component" value="Unassembled WGS sequence"/>
</dbReference>
<gene>
    <name evidence="1" type="ORF">F1721_31085</name>
</gene>
<dbReference type="SMR" id="A0A5M7BE37"/>
<accession>A0A5M7BE37</accession>
<evidence type="ECO:0000313" key="2">
    <source>
        <dbReference type="Proteomes" id="UP000323946"/>
    </source>
</evidence>
<dbReference type="SUPFAM" id="SSF55729">
    <property type="entry name" value="Acyl-CoA N-acyltransferases (Nat)"/>
    <property type="match status" value="1"/>
</dbReference>
<comment type="caution">
    <text evidence="1">The sequence shown here is derived from an EMBL/GenBank/DDBJ whole genome shotgun (WGS) entry which is preliminary data.</text>
</comment>
<proteinExistence type="predicted"/>
<organism evidence="1 2">
    <name type="scientific">Saccharopolyspora hirsuta</name>
    <dbReference type="NCBI Taxonomy" id="1837"/>
    <lineage>
        <taxon>Bacteria</taxon>
        <taxon>Bacillati</taxon>
        <taxon>Actinomycetota</taxon>
        <taxon>Actinomycetes</taxon>
        <taxon>Pseudonocardiales</taxon>
        <taxon>Pseudonocardiaceae</taxon>
        <taxon>Saccharopolyspora</taxon>
    </lineage>
</organism>
<keyword evidence="2" id="KW-1185">Reference proteome</keyword>
<reference evidence="1 2" key="1">
    <citation type="submission" date="2019-09" db="EMBL/GenBank/DDBJ databases">
        <title>Draft genome sequence of the thermophilic Saccharopolyspora hirsuta VKM Ac-666T.</title>
        <authorList>
            <person name="Lobastova T.G."/>
            <person name="Fokina V."/>
            <person name="Bragin E.Y."/>
            <person name="Shtratnikova V.Y."/>
            <person name="Starodumova I.P."/>
            <person name="Tarlachkov S.V."/>
            <person name="Donova M.V."/>
        </authorList>
    </citation>
    <scope>NUCLEOTIDE SEQUENCE [LARGE SCALE GENOMIC DNA]</scope>
    <source>
        <strain evidence="1 2">VKM Ac-666</strain>
    </source>
</reference>
<evidence type="ECO:0008006" key="3">
    <source>
        <dbReference type="Google" id="ProtNLM"/>
    </source>
</evidence>
<dbReference type="OrthoDB" id="3687558at2"/>